<proteinExistence type="predicted"/>
<reference evidence="1" key="2">
    <citation type="journal article" date="2015" name="Data Brief">
        <title>Shoot transcriptome of the giant reed, Arundo donax.</title>
        <authorList>
            <person name="Barrero R.A."/>
            <person name="Guerrero F.D."/>
            <person name="Moolhuijzen P."/>
            <person name="Goolsby J.A."/>
            <person name="Tidwell J."/>
            <person name="Bellgard S.E."/>
            <person name="Bellgard M.I."/>
        </authorList>
    </citation>
    <scope>NUCLEOTIDE SEQUENCE</scope>
    <source>
        <tissue evidence="1">Shoot tissue taken approximately 20 cm above the soil surface</tissue>
    </source>
</reference>
<protein>
    <submittedName>
        <fullName evidence="1">Uncharacterized protein</fullName>
    </submittedName>
</protein>
<accession>A0A0A9EYM9</accession>
<sequence length="32" mass="3784">MGKGKSHINIVVIGQLWQVDHHWPPDLQAWRH</sequence>
<dbReference type="AlphaFoldDB" id="A0A0A9EYM9"/>
<evidence type="ECO:0000313" key="1">
    <source>
        <dbReference type="EMBL" id="JAE05900.1"/>
    </source>
</evidence>
<name>A0A0A9EYM9_ARUDO</name>
<organism evidence="1">
    <name type="scientific">Arundo donax</name>
    <name type="common">Giant reed</name>
    <name type="synonym">Donax arundinaceus</name>
    <dbReference type="NCBI Taxonomy" id="35708"/>
    <lineage>
        <taxon>Eukaryota</taxon>
        <taxon>Viridiplantae</taxon>
        <taxon>Streptophyta</taxon>
        <taxon>Embryophyta</taxon>
        <taxon>Tracheophyta</taxon>
        <taxon>Spermatophyta</taxon>
        <taxon>Magnoliopsida</taxon>
        <taxon>Liliopsida</taxon>
        <taxon>Poales</taxon>
        <taxon>Poaceae</taxon>
        <taxon>PACMAD clade</taxon>
        <taxon>Arundinoideae</taxon>
        <taxon>Arundineae</taxon>
        <taxon>Arundo</taxon>
    </lineage>
</organism>
<reference evidence="1" key="1">
    <citation type="submission" date="2014-09" db="EMBL/GenBank/DDBJ databases">
        <authorList>
            <person name="Magalhaes I.L.F."/>
            <person name="Oliveira U."/>
            <person name="Santos F.R."/>
            <person name="Vidigal T.H.D.A."/>
            <person name="Brescovit A.D."/>
            <person name="Santos A.J."/>
        </authorList>
    </citation>
    <scope>NUCLEOTIDE SEQUENCE</scope>
    <source>
        <tissue evidence="1">Shoot tissue taken approximately 20 cm above the soil surface</tissue>
    </source>
</reference>
<dbReference type="EMBL" id="GBRH01191996">
    <property type="protein sequence ID" value="JAE05900.1"/>
    <property type="molecule type" value="Transcribed_RNA"/>
</dbReference>